<proteinExistence type="predicted"/>
<evidence type="ECO:0000313" key="2">
    <source>
        <dbReference type="EMBL" id="SAM00762.1"/>
    </source>
</evidence>
<dbReference type="AlphaFoldDB" id="A0A163JP30"/>
<reference evidence="2" key="1">
    <citation type="submission" date="2016-04" db="EMBL/GenBank/DDBJ databases">
        <authorList>
            <person name="Evans L.H."/>
            <person name="Alamgir A."/>
            <person name="Owens N."/>
            <person name="Weber N.D."/>
            <person name="Virtaneva K."/>
            <person name="Barbian K."/>
            <person name="Babar A."/>
            <person name="Rosenke K."/>
        </authorList>
    </citation>
    <scope>NUCLEOTIDE SEQUENCE [LARGE SCALE GENOMIC DNA]</scope>
    <source>
        <strain evidence="2">CBS 101.48</strain>
    </source>
</reference>
<accession>A0A163JP30</accession>
<evidence type="ECO:0000313" key="3">
    <source>
        <dbReference type="Proteomes" id="UP000078561"/>
    </source>
</evidence>
<name>A0A163JP30_ABSGL</name>
<evidence type="ECO:0000256" key="1">
    <source>
        <dbReference type="SAM" id="MobiDB-lite"/>
    </source>
</evidence>
<dbReference type="Proteomes" id="UP000078561">
    <property type="component" value="Unassembled WGS sequence"/>
</dbReference>
<organism evidence="2">
    <name type="scientific">Absidia glauca</name>
    <name type="common">Pin mould</name>
    <dbReference type="NCBI Taxonomy" id="4829"/>
    <lineage>
        <taxon>Eukaryota</taxon>
        <taxon>Fungi</taxon>
        <taxon>Fungi incertae sedis</taxon>
        <taxon>Mucoromycota</taxon>
        <taxon>Mucoromycotina</taxon>
        <taxon>Mucoromycetes</taxon>
        <taxon>Mucorales</taxon>
        <taxon>Cunninghamellaceae</taxon>
        <taxon>Absidia</taxon>
    </lineage>
</organism>
<dbReference type="InParanoid" id="A0A163JP30"/>
<feature type="region of interest" description="Disordered" evidence="1">
    <location>
        <begin position="33"/>
        <end position="70"/>
    </location>
</feature>
<keyword evidence="3" id="KW-1185">Reference proteome</keyword>
<protein>
    <submittedName>
        <fullName evidence="2">Uncharacterized protein</fullName>
    </submittedName>
</protein>
<sequence>MDQQIIMLEDWLRHHGRLQNMDLDREILRCQVNTRSPPPHDLPGYSPDTPRPALDGLPSYYSQAPPAYVD</sequence>
<dbReference type="EMBL" id="LT553414">
    <property type="protein sequence ID" value="SAM00762.1"/>
    <property type="molecule type" value="Genomic_DNA"/>
</dbReference>
<gene>
    <name evidence="2" type="primary">ABSGL_06485.1 scaffold 8356</name>
</gene>